<gene>
    <name evidence="2" type="ORF">PGLA2088_LOCUS42801</name>
</gene>
<feature type="compositionally biased region" description="Low complexity" evidence="1">
    <location>
        <begin position="134"/>
        <end position="169"/>
    </location>
</feature>
<feature type="region of interest" description="Disordered" evidence="1">
    <location>
        <begin position="271"/>
        <end position="331"/>
    </location>
</feature>
<protein>
    <recommendedName>
        <fullName evidence="4">Phytanoyl-CoA dioxygenase</fullName>
    </recommendedName>
</protein>
<feature type="non-terminal residue" evidence="2">
    <location>
        <position position="1"/>
    </location>
</feature>
<name>A0A813L5E2_POLGL</name>
<sequence>EMPDFSVEDAEGWREHLAAAGVVRIRGVLDASEVRAAKGLFWDWLEGLGGGARRGDFSTWTDENFPGRLDRGFFCTRGAGQSAAAWAVRSSHKVHRAFEEIWGTDDLISSMDAFIGWRPWWLPPDSGPQAVEKPTTATAATTATRTTAATTTTPTRTATTTTRTPTARPVTEGMHCDQNPSSRPGLACIQGMVVLRPVTRESGGLCVAPGSHSDATQQHLAELFQSAHHKGDWLPLEQKFPQDPLNRCGELVEAEPGDLILWDSRALHGGHVGPGPNLRPAEKKSPDDSNNSNNSNTNTNNNTNNTNNNSDNNNSNTNSNNSNDNNDTDGPELARLALAVCMVPRAWASAETLERRARAVETGQTLTHWPHGFEAHSARDSCASALPSTSTWREGYTAPRLDEWQRRLVSGS</sequence>
<dbReference type="SUPFAM" id="SSF51197">
    <property type="entry name" value="Clavaminate synthase-like"/>
    <property type="match status" value="1"/>
</dbReference>
<feature type="region of interest" description="Disordered" evidence="1">
    <location>
        <begin position="126"/>
        <end position="180"/>
    </location>
</feature>
<accession>A0A813L5E2</accession>
<feature type="compositionally biased region" description="Low complexity" evidence="1">
    <location>
        <begin position="288"/>
        <end position="325"/>
    </location>
</feature>
<dbReference type="Gene3D" id="2.60.120.620">
    <property type="entry name" value="q2cbj1_9rhob like domain"/>
    <property type="match status" value="1"/>
</dbReference>
<dbReference type="InterPro" id="IPR008775">
    <property type="entry name" value="Phytyl_CoA_dOase-like"/>
</dbReference>
<reference evidence="2" key="1">
    <citation type="submission" date="2021-02" db="EMBL/GenBank/DDBJ databases">
        <authorList>
            <person name="Dougan E. K."/>
            <person name="Rhodes N."/>
            <person name="Thang M."/>
            <person name="Chan C."/>
        </authorList>
    </citation>
    <scope>NUCLEOTIDE SEQUENCE</scope>
</reference>
<dbReference type="PANTHER" id="PTHR31630:SF6">
    <property type="entry name" value="PHYTANOYL-COA DIOXYGENASE-RELATED"/>
    <property type="match status" value="1"/>
</dbReference>
<evidence type="ECO:0000313" key="2">
    <source>
        <dbReference type="EMBL" id="CAE8722870.1"/>
    </source>
</evidence>
<evidence type="ECO:0008006" key="4">
    <source>
        <dbReference type="Google" id="ProtNLM"/>
    </source>
</evidence>
<evidence type="ECO:0000313" key="3">
    <source>
        <dbReference type="Proteomes" id="UP000626109"/>
    </source>
</evidence>
<dbReference type="PANTHER" id="PTHR31630">
    <property type="entry name" value="PHYTANOYL-COA DIOXYGENASE-RELATED-RELATED"/>
    <property type="match status" value="1"/>
</dbReference>
<dbReference type="EMBL" id="CAJNNW010034484">
    <property type="protein sequence ID" value="CAE8722870.1"/>
    <property type="molecule type" value="Genomic_DNA"/>
</dbReference>
<dbReference type="Proteomes" id="UP000626109">
    <property type="component" value="Unassembled WGS sequence"/>
</dbReference>
<evidence type="ECO:0000256" key="1">
    <source>
        <dbReference type="SAM" id="MobiDB-lite"/>
    </source>
</evidence>
<organism evidence="2 3">
    <name type="scientific">Polarella glacialis</name>
    <name type="common">Dinoflagellate</name>
    <dbReference type="NCBI Taxonomy" id="89957"/>
    <lineage>
        <taxon>Eukaryota</taxon>
        <taxon>Sar</taxon>
        <taxon>Alveolata</taxon>
        <taxon>Dinophyceae</taxon>
        <taxon>Suessiales</taxon>
        <taxon>Suessiaceae</taxon>
        <taxon>Polarella</taxon>
    </lineage>
</organism>
<proteinExistence type="predicted"/>
<dbReference type="Pfam" id="PF05721">
    <property type="entry name" value="PhyH"/>
    <property type="match status" value="1"/>
</dbReference>
<dbReference type="AlphaFoldDB" id="A0A813L5E2"/>
<comment type="caution">
    <text evidence="2">The sequence shown here is derived from an EMBL/GenBank/DDBJ whole genome shotgun (WGS) entry which is preliminary data.</text>
</comment>